<name>R9A5A2_9LEPT</name>
<dbReference type="STRING" id="1218599.LEP1GSC195_2567"/>
<evidence type="ECO:0000313" key="1">
    <source>
        <dbReference type="EMBL" id="EOQ97371.1"/>
    </source>
</evidence>
<gene>
    <name evidence="1" type="ORF">LEP1GSC195_2567</name>
</gene>
<dbReference type="EMBL" id="AOGZ02000014">
    <property type="protein sequence ID" value="EOQ97371.1"/>
    <property type="molecule type" value="Genomic_DNA"/>
</dbReference>
<organism evidence="1 2">
    <name type="scientific">Leptospira wolbachii serovar Codice str. CDC</name>
    <dbReference type="NCBI Taxonomy" id="1218599"/>
    <lineage>
        <taxon>Bacteria</taxon>
        <taxon>Pseudomonadati</taxon>
        <taxon>Spirochaetota</taxon>
        <taxon>Spirochaetia</taxon>
        <taxon>Leptospirales</taxon>
        <taxon>Leptospiraceae</taxon>
        <taxon>Leptospira</taxon>
    </lineage>
</organism>
<dbReference type="Proteomes" id="UP000013984">
    <property type="component" value="Unassembled WGS sequence"/>
</dbReference>
<accession>R9A5A2</accession>
<sequence>MKCVASNIFLFLSTFPFDRFFFPLKHFMSPLYDFFWGGPKWILKPK</sequence>
<evidence type="ECO:0000313" key="2">
    <source>
        <dbReference type="Proteomes" id="UP000013984"/>
    </source>
</evidence>
<proteinExistence type="predicted"/>
<dbReference type="AlphaFoldDB" id="R9A5A2"/>
<keyword evidence="2" id="KW-1185">Reference proteome</keyword>
<comment type="caution">
    <text evidence="1">The sequence shown here is derived from an EMBL/GenBank/DDBJ whole genome shotgun (WGS) entry which is preliminary data.</text>
</comment>
<protein>
    <submittedName>
        <fullName evidence="1">Uncharacterized protein</fullName>
    </submittedName>
</protein>
<reference evidence="1" key="1">
    <citation type="submission" date="2013-04" db="EMBL/GenBank/DDBJ databases">
        <authorList>
            <person name="Harkins D.M."/>
            <person name="Durkin A.S."/>
            <person name="Brinkac L.M."/>
            <person name="Haft D.H."/>
            <person name="Selengut J.D."/>
            <person name="Sanka R."/>
            <person name="DePew J."/>
            <person name="Purushe J."/>
            <person name="Galloway R.L."/>
            <person name="Vinetz J.M."/>
            <person name="Sutton G.G."/>
            <person name="Nierman W.C."/>
            <person name="Fouts D.E."/>
        </authorList>
    </citation>
    <scope>NUCLEOTIDE SEQUENCE [LARGE SCALE GENOMIC DNA]</scope>
    <source>
        <strain evidence="1">CDC</strain>
    </source>
</reference>